<feature type="domain" description="EF-hand" evidence="4">
    <location>
        <begin position="144"/>
        <end position="179"/>
    </location>
</feature>
<organism evidence="5 6">
    <name type="scientific">Elysia crispata</name>
    <name type="common">lettuce slug</name>
    <dbReference type="NCBI Taxonomy" id="231223"/>
    <lineage>
        <taxon>Eukaryota</taxon>
        <taxon>Metazoa</taxon>
        <taxon>Spiralia</taxon>
        <taxon>Lophotrochozoa</taxon>
        <taxon>Mollusca</taxon>
        <taxon>Gastropoda</taxon>
        <taxon>Heterobranchia</taxon>
        <taxon>Euthyneura</taxon>
        <taxon>Panpulmonata</taxon>
        <taxon>Sacoglossa</taxon>
        <taxon>Placobranchoidea</taxon>
        <taxon>Plakobranchidae</taxon>
        <taxon>Elysia</taxon>
    </lineage>
</organism>
<evidence type="ECO:0000313" key="6">
    <source>
        <dbReference type="Proteomes" id="UP001283361"/>
    </source>
</evidence>
<comment type="caution">
    <text evidence="5">The sequence shown here is derived from an EMBL/GenBank/DDBJ whole genome shotgun (WGS) entry which is preliminary data.</text>
</comment>
<dbReference type="PROSITE" id="PS00018">
    <property type="entry name" value="EF_HAND_1"/>
    <property type="match status" value="1"/>
</dbReference>
<keyword evidence="2" id="KW-0677">Repeat</keyword>
<proteinExistence type="predicted"/>
<sequence length="240" mass="27782">MSTFDEIRRITNVMAKDICESTGVKISLVINVIQYARRLCRPTNPDFIEELVFIAQMGQRFGITSTFHVKLMFDAIRVKDTKQLKVEDFARLICVFYSKKLDVKIDFVFSVYDFYHDHHISPQEMTALLKTAIVSAGDDDAIEQLKELIEMVLLVFDMDGDGVISLEEFRHLVHKNILYIQLLGQVLPHKEVIDAFMDNLKNKTPLAVRNQYTHERTDCLNEPRAKDTKDDLYPVILELP</sequence>
<evidence type="ECO:0000256" key="2">
    <source>
        <dbReference type="ARBA" id="ARBA00022737"/>
    </source>
</evidence>
<dbReference type="AlphaFoldDB" id="A0AAE1DTM6"/>
<dbReference type="InterPro" id="IPR002048">
    <property type="entry name" value="EF_hand_dom"/>
</dbReference>
<dbReference type="EMBL" id="JAWDGP010002523">
    <property type="protein sequence ID" value="KAK3782267.1"/>
    <property type="molecule type" value="Genomic_DNA"/>
</dbReference>
<accession>A0AAE1DTM6</accession>
<dbReference type="Proteomes" id="UP001283361">
    <property type="component" value="Unassembled WGS sequence"/>
</dbReference>
<dbReference type="PANTHER" id="PTHR45942">
    <property type="entry name" value="PROTEIN PHOSPATASE 3 REGULATORY SUBUNIT B ALPHA ISOFORM TYPE 1"/>
    <property type="match status" value="1"/>
</dbReference>
<dbReference type="SMART" id="SM00054">
    <property type="entry name" value="EFh"/>
    <property type="match status" value="2"/>
</dbReference>
<keyword evidence="3" id="KW-0106">Calcium</keyword>
<dbReference type="SUPFAM" id="SSF47473">
    <property type="entry name" value="EF-hand"/>
    <property type="match status" value="1"/>
</dbReference>
<dbReference type="InterPro" id="IPR018247">
    <property type="entry name" value="EF_Hand_1_Ca_BS"/>
</dbReference>
<keyword evidence="1" id="KW-0479">Metal-binding</keyword>
<dbReference type="CDD" id="cd00051">
    <property type="entry name" value="EFh"/>
    <property type="match status" value="1"/>
</dbReference>
<feature type="domain" description="EF-hand" evidence="4">
    <location>
        <begin position="100"/>
        <end position="135"/>
    </location>
</feature>
<dbReference type="Pfam" id="PF13499">
    <property type="entry name" value="EF-hand_7"/>
    <property type="match status" value="1"/>
</dbReference>
<evidence type="ECO:0000313" key="5">
    <source>
        <dbReference type="EMBL" id="KAK3782267.1"/>
    </source>
</evidence>
<dbReference type="PROSITE" id="PS50222">
    <property type="entry name" value="EF_HAND_2"/>
    <property type="match status" value="2"/>
</dbReference>
<reference evidence="5" key="1">
    <citation type="journal article" date="2023" name="G3 (Bethesda)">
        <title>A reference genome for the long-term kleptoplast-retaining sea slug Elysia crispata morphotype clarki.</title>
        <authorList>
            <person name="Eastman K.E."/>
            <person name="Pendleton A.L."/>
            <person name="Shaikh M.A."/>
            <person name="Suttiyut T."/>
            <person name="Ogas R."/>
            <person name="Tomko P."/>
            <person name="Gavelis G."/>
            <person name="Widhalm J.R."/>
            <person name="Wisecaver J.H."/>
        </authorList>
    </citation>
    <scope>NUCLEOTIDE SEQUENCE</scope>
    <source>
        <strain evidence="5">ECLA1</strain>
    </source>
</reference>
<name>A0AAE1DTM6_9GAST</name>
<evidence type="ECO:0000256" key="3">
    <source>
        <dbReference type="ARBA" id="ARBA00022837"/>
    </source>
</evidence>
<dbReference type="GO" id="GO:0005509">
    <property type="term" value="F:calcium ion binding"/>
    <property type="evidence" value="ECO:0007669"/>
    <property type="project" value="InterPro"/>
</dbReference>
<evidence type="ECO:0000256" key="1">
    <source>
        <dbReference type="ARBA" id="ARBA00022723"/>
    </source>
</evidence>
<evidence type="ECO:0000259" key="4">
    <source>
        <dbReference type="PROSITE" id="PS50222"/>
    </source>
</evidence>
<dbReference type="Gene3D" id="1.10.238.10">
    <property type="entry name" value="EF-hand"/>
    <property type="match status" value="1"/>
</dbReference>
<protein>
    <recommendedName>
        <fullName evidence="4">EF-hand domain-containing protein</fullName>
    </recommendedName>
</protein>
<keyword evidence="6" id="KW-1185">Reference proteome</keyword>
<gene>
    <name evidence="5" type="ORF">RRG08_008188</name>
</gene>
<dbReference type="InterPro" id="IPR011992">
    <property type="entry name" value="EF-hand-dom_pair"/>
</dbReference>